<organism evidence="10 11">
    <name type="scientific">Cylindrotheca closterium</name>
    <dbReference type="NCBI Taxonomy" id="2856"/>
    <lineage>
        <taxon>Eukaryota</taxon>
        <taxon>Sar</taxon>
        <taxon>Stramenopiles</taxon>
        <taxon>Ochrophyta</taxon>
        <taxon>Bacillariophyta</taxon>
        <taxon>Bacillariophyceae</taxon>
        <taxon>Bacillariophycidae</taxon>
        <taxon>Bacillariales</taxon>
        <taxon>Bacillariaceae</taxon>
        <taxon>Cylindrotheca</taxon>
    </lineage>
</organism>
<dbReference type="GO" id="GO:0033819">
    <property type="term" value="F:lipoyl(octanoyl) transferase activity"/>
    <property type="evidence" value="ECO:0007669"/>
    <property type="project" value="UniProtKB-EC"/>
</dbReference>
<keyword evidence="5" id="KW-0012">Acyltransferase</keyword>
<dbReference type="InterPro" id="IPR045864">
    <property type="entry name" value="aa-tRNA-synth_II/BPL/LPL"/>
</dbReference>
<evidence type="ECO:0000256" key="6">
    <source>
        <dbReference type="PIRSR" id="PIRSR016262-1"/>
    </source>
</evidence>
<evidence type="ECO:0000313" key="11">
    <source>
        <dbReference type="Proteomes" id="UP001295423"/>
    </source>
</evidence>
<reference evidence="10" key="1">
    <citation type="submission" date="2023-08" db="EMBL/GenBank/DDBJ databases">
        <authorList>
            <person name="Audoor S."/>
            <person name="Bilcke G."/>
        </authorList>
    </citation>
    <scope>NUCLEOTIDE SEQUENCE</scope>
</reference>
<evidence type="ECO:0000256" key="5">
    <source>
        <dbReference type="ARBA" id="ARBA00023315"/>
    </source>
</evidence>
<comment type="pathway">
    <text evidence="1">Protein modification; protein lipoylation via endogenous pathway; protein N(6)-(lipoyl)lysine from octanoyl-[acyl-carrier-protein]: step 1/2.</text>
</comment>
<name>A0AAD2CU35_9STRA</name>
<keyword evidence="4" id="KW-0808">Transferase</keyword>
<sequence length="291" mass="32197">MSTSSSAIFLGPQQLGSFEVLALDESIISQRNVALVDYSSDEAPYVPFETAWDWQKDILEGHIERLTNTPEDSSSSTSIQFLSPTDSINVRGADTVIMLQHEPVYTLGTGSDEKFVLGLQQQQQQETSPSSAAVPTVRMDRGGEVTYHGPGQLTVYPVLDLRGYHQDIHWYMRALEEAILLALSKVGLDRAERQEDVTGVWVDNYKVAACGVKVKRWITMHGLAVNVEASSLENFKGIVPCGLEGRKVGCINQFLDEPITVSEFAQVMKGAIEEVFEIRLQSIEDSRLSLS</sequence>
<accession>A0AAD2CU35</accession>
<dbReference type="Proteomes" id="UP001295423">
    <property type="component" value="Unassembled WGS sequence"/>
</dbReference>
<dbReference type="GO" id="GO:0009249">
    <property type="term" value="P:protein lipoylation"/>
    <property type="evidence" value="ECO:0007669"/>
    <property type="project" value="InterPro"/>
</dbReference>
<protein>
    <recommendedName>
        <fullName evidence="3">lipoyl(octanoyl) transferase</fullName>
        <ecNumber evidence="3">2.3.1.181</ecNumber>
    </recommendedName>
</protein>
<dbReference type="Pfam" id="PF21948">
    <property type="entry name" value="LplA-B_cat"/>
    <property type="match status" value="1"/>
</dbReference>
<dbReference type="PANTHER" id="PTHR10993">
    <property type="entry name" value="OCTANOYLTRANSFERASE"/>
    <property type="match status" value="1"/>
</dbReference>
<dbReference type="EMBL" id="CAKOGP040000557">
    <property type="protein sequence ID" value="CAJ1936429.1"/>
    <property type="molecule type" value="Genomic_DNA"/>
</dbReference>
<evidence type="ECO:0000256" key="3">
    <source>
        <dbReference type="ARBA" id="ARBA00012334"/>
    </source>
</evidence>
<feature type="site" description="Lowers pKa of active site Cys" evidence="8">
    <location>
        <position position="206"/>
    </location>
</feature>
<dbReference type="InterPro" id="IPR000544">
    <property type="entry name" value="Octanoyltransferase"/>
</dbReference>
<feature type="active site" description="Acyl-thioester intermediate" evidence="6">
    <location>
        <position position="241"/>
    </location>
</feature>
<evidence type="ECO:0000256" key="1">
    <source>
        <dbReference type="ARBA" id="ARBA00004821"/>
    </source>
</evidence>
<dbReference type="PROSITE" id="PS51733">
    <property type="entry name" value="BPL_LPL_CATALYTIC"/>
    <property type="match status" value="1"/>
</dbReference>
<dbReference type="PROSITE" id="PS01313">
    <property type="entry name" value="LIPB"/>
    <property type="match status" value="1"/>
</dbReference>
<feature type="binding site" evidence="7">
    <location>
        <begin position="141"/>
        <end position="148"/>
    </location>
    <ligand>
        <name>substrate</name>
    </ligand>
</feature>
<evidence type="ECO:0000256" key="8">
    <source>
        <dbReference type="PIRSR" id="PIRSR016262-3"/>
    </source>
</evidence>
<dbReference type="InterPro" id="IPR004143">
    <property type="entry name" value="BPL_LPL_catalytic"/>
</dbReference>
<keyword evidence="11" id="KW-1185">Reference proteome</keyword>
<dbReference type="AlphaFoldDB" id="A0AAD2CU35"/>
<dbReference type="PIRSF" id="PIRSF016262">
    <property type="entry name" value="LPLase"/>
    <property type="match status" value="1"/>
</dbReference>
<feature type="binding site" evidence="7">
    <location>
        <begin position="222"/>
        <end position="224"/>
    </location>
    <ligand>
        <name>substrate</name>
    </ligand>
</feature>
<feature type="domain" description="BPL/LPL catalytic" evidence="9">
    <location>
        <begin position="90"/>
        <end position="280"/>
    </location>
</feature>
<comment type="caution">
    <text evidence="10">The sequence shown here is derived from an EMBL/GenBank/DDBJ whole genome shotgun (WGS) entry which is preliminary data.</text>
</comment>
<evidence type="ECO:0000313" key="10">
    <source>
        <dbReference type="EMBL" id="CAJ1936429.1"/>
    </source>
</evidence>
<feature type="binding site" evidence="7">
    <location>
        <begin position="209"/>
        <end position="211"/>
    </location>
    <ligand>
        <name>substrate</name>
    </ligand>
</feature>
<evidence type="ECO:0000256" key="7">
    <source>
        <dbReference type="PIRSR" id="PIRSR016262-2"/>
    </source>
</evidence>
<dbReference type="Gene3D" id="3.30.930.10">
    <property type="entry name" value="Bira Bifunctional Protein, Domain 2"/>
    <property type="match status" value="1"/>
</dbReference>
<dbReference type="CDD" id="cd16444">
    <property type="entry name" value="LipB"/>
    <property type="match status" value="1"/>
</dbReference>
<comment type="similarity">
    <text evidence="2">Belongs to the LipB family.</text>
</comment>
<dbReference type="InterPro" id="IPR020605">
    <property type="entry name" value="Octanoyltransferase_CS"/>
</dbReference>
<evidence type="ECO:0000259" key="9">
    <source>
        <dbReference type="PROSITE" id="PS51733"/>
    </source>
</evidence>
<gene>
    <name evidence="10" type="ORF">CYCCA115_LOCUS5187</name>
</gene>
<dbReference type="HAMAP" id="MF_00013">
    <property type="entry name" value="LipB"/>
    <property type="match status" value="1"/>
</dbReference>
<evidence type="ECO:0000256" key="4">
    <source>
        <dbReference type="ARBA" id="ARBA00022679"/>
    </source>
</evidence>
<dbReference type="SUPFAM" id="SSF55681">
    <property type="entry name" value="Class II aaRS and biotin synthetases"/>
    <property type="match status" value="1"/>
</dbReference>
<evidence type="ECO:0000256" key="2">
    <source>
        <dbReference type="ARBA" id="ARBA00007907"/>
    </source>
</evidence>
<dbReference type="EC" id="2.3.1.181" evidence="3"/>
<dbReference type="PANTHER" id="PTHR10993:SF7">
    <property type="entry name" value="LIPOYLTRANSFERASE 2, MITOCHONDRIAL-RELATED"/>
    <property type="match status" value="1"/>
</dbReference>
<dbReference type="NCBIfam" id="TIGR00214">
    <property type="entry name" value="lipB"/>
    <property type="match status" value="1"/>
</dbReference>
<proteinExistence type="inferred from homology"/>